<reference evidence="6" key="1">
    <citation type="submission" date="2018-11" db="EMBL/GenBank/DDBJ databases">
        <authorList>
            <person name="Alioto T."/>
            <person name="Alioto T."/>
        </authorList>
    </citation>
    <scope>NUCLEOTIDE SEQUENCE</scope>
</reference>
<dbReference type="AlphaFoldDB" id="A0A8B6DPN7"/>
<evidence type="ECO:0000256" key="2">
    <source>
        <dbReference type="ARBA" id="ARBA00022525"/>
    </source>
</evidence>
<dbReference type="Gene3D" id="2.60.120.40">
    <property type="match status" value="1"/>
</dbReference>
<dbReference type="OrthoDB" id="6104610at2759"/>
<dbReference type="InterPro" id="IPR050822">
    <property type="entry name" value="Cerebellin_Synaptic_Org"/>
</dbReference>
<dbReference type="Proteomes" id="UP000596742">
    <property type="component" value="Unassembled WGS sequence"/>
</dbReference>
<keyword evidence="3 4" id="KW-0732">Signal</keyword>
<dbReference type="InterPro" id="IPR008983">
    <property type="entry name" value="Tumour_necrosis_fac-like_dom"/>
</dbReference>
<protein>
    <recommendedName>
        <fullName evidence="5">C1q domain-containing protein</fullName>
    </recommendedName>
</protein>
<feature type="chain" id="PRO_5033063518" description="C1q domain-containing protein" evidence="4">
    <location>
        <begin position="20"/>
        <end position="187"/>
    </location>
</feature>
<dbReference type="EMBL" id="UYJE01003792">
    <property type="protein sequence ID" value="VDI22416.1"/>
    <property type="molecule type" value="Genomic_DNA"/>
</dbReference>
<dbReference type="PANTHER" id="PTHR22923">
    <property type="entry name" value="CEREBELLIN-RELATED"/>
    <property type="match status" value="1"/>
</dbReference>
<dbReference type="GO" id="GO:0005576">
    <property type="term" value="C:extracellular region"/>
    <property type="evidence" value="ECO:0007669"/>
    <property type="project" value="UniProtKB-SubCell"/>
</dbReference>
<dbReference type="PANTHER" id="PTHR22923:SF102">
    <property type="entry name" value="CEREBELLIN 13-RELATED"/>
    <property type="match status" value="1"/>
</dbReference>
<evidence type="ECO:0000256" key="1">
    <source>
        <dbReference type="ARBA" id="ARBA00004613"/>
    </source>
</evidence>
<dbReference type="SUPFAM" id="SSF49842">
    <property type="entry name" value="TNF-like"/>
    <property type="match status" value="1"/>
</dbReference>
<keyword evidence="2" id="KW-0964">Secreted</keyword>
<feature type="domain" description="C1q" evidence="5">
    <location>
        <begin position="54"/>
        <end position="187"/>
    </location>
</feature>
<dbReference type="Pfam" id="PF00386">
    <property type="entry name" value="C1q"/>
    <property type="match status" value="1"/>
</dbReference>
<comment type="caution">
    <text evidence="6">The sequence shown here is derived from an EMBL/GenBank/DDBJ whole genome shotgun (WGS) entry which is preliminary data.</text>
</comment>
<dbReference type="PROSITE" id="PS50871">
    <property type="entry name" value="C1Q"/>
    <property type="match status" value="1"/>
</dbReference>
<sequence length="187" mass="20468">MSLFKVILLTCVLSPMVTGHKSCSINAGLMKSIQYQLKLVEDNNGKCDCTGRVSEPGKVAFMAKNSDSLVNIPGKSAVVYNTVMTNLGNGYDKSTGIFTAPSNGVYNFSWTVVTHFGKYFFTYLALNGKLIARNYTGGRVGSEHISSTQKAVLEIKKGDKVFVKVQDDHIGQFMFGDSWSTFSGYKL</sequence>
<evidence type="ECO:0000313" key="7">
    <source>
        <dbReference type="Proteomes" id="UP000596742"/>
    </source>
</evidence>
<name>A0A8B6DPN7_MYTGA</name>
<comment type="subcellular location">
    <subcellularLocation>
        <location evidence="1">Secreted</location>
    </subcellularLocation>
</comment>
<evidence type="ECO:0000256" key="4">
    <source>
        <dbReference type="SAM" id="SignalP"/>
    </source>
</evidence>
<evidence type="ECO:0000313" key="6">
    <source>
        <dbReference type="EMBL" id="VDI22416.1"/>
    </source>
</evidence>
<proteinExistence type="predicted"/>
<evidence type="ECO:0000256" key="3">
    <source>
        <dbReference type="ARBA" id="ARBA00022729"/>
    </source>
</evidence>
<dbReference type="PRINTS" id="PR00007">
    <property type="entry name" value="COMPLEMNTC1Q"/>
</dbReference>
<accession>A0A8B6DPN7</accession>
<gene>
    <name evidence="6" type="ORF">MGAL_10B028667</name>
</gene>
<dbReference type="SMART" id="SM00110">
    <property type="entry name" value="C1Q"/>
    <property type="match status" value="1"/>
</dbReference>
<dbReference type="InterPro" id="IPR001073">
    <property type="entry name" value="C1q_dom"/>
</dbReference>
<organism evidence="6 7">
    <name type="scientific">Mytilus galloprovincialis</name>
    <name type="common">Mediterranean mussel</name>
    <dbReference type="NCBI Taxonomy" id="29158"/>
    <lineage>
        <taxon>Eukaryota</taxon>
        <taxon>Metazoa</taxon>
        <taxon>Spiralia</taxon>
        <taxon>Lophotrochozoa</taxon>
        <taxon>Mollusca</taxon>
        <taxon>Bivalvia</taxon>
        <taxon>Autobranchia</taxon>
        <taxon>Pteriomorphia</taxon>
        <taxon>Mytilida</taxon>
        <taxon>Mytiloidea</taxon>
        <taxon>Mytilidae</taxon>
        <taxon>Mytilinae</taxon>
        <taxon>Mytilus</taxon>
    </lineage>
</organism>
<keyword evidence="7" id="KW-1185">Reference proteome</keyword>
<evidence type="ECO:0000259" key="5">
    <source>
        <dbReference type="PROSITE" id="PS50871"/>
    </source>
</evidence>
<feature type="signal peptide" evidence="4">
    <location>
        <begin position="1"/>
        <end position="19"/>
    </location>
</feature>